<keyword evidence="2" id="KW-0575">Peroxidase</keyword>
<dbReference type="EMBL" id="BLLF01001856">
    <property type="protein sequence ID" value="GFH21570.1"/>
    <property type="molecule type" value="Genomic_DNA"/>
</dbReference>
<dbReference type="AlphaFoldDB" id="A0A699ZKJ8"/>
<feature type="transmembrane region" description="Helical" evidence="1">
    <location>
        <begin position="60"/>
        <end position="80"/>
    </location>
</feature>
<dbReference type="InterPro" id="IPR002207">
    <property type="entry name" value="Peroxidase_I"/>
</dbReference>
<keyword evidence="1" id="KW-0472">Membrane</keyword>
<dbReference type="PRINTS" id="PR00459">
    <property type="entry name" value="ASPEROXIDASE"/>
</dbReference>
<dbReference type="GO" id="GO:0004601">
    <property type="term" value="F:peroxidase activity"/>
    <property type="evidence" value="ECO:0007669"/>
    <property type="project" value="UniProtKB-KW"/>
</dbReference>
<dbReference type="InterPro" id="IPR010255">
    <property type="entry name" value="Haem_peroxidase_sf"/>
</dbReference>
<name>A0A699ZKJ8_HAELA</name>
<accession>A0A699ZKJ8</accession>
<protein>
    <submittedName>
        <fullName evidence="2">PEROXIDASE_4 domain-containing protein</fullName>
    </submittedName>
</protein>
<dbReference type="GO" id="GO:0006979">
    <property type="term" value="P:response to oxidative stress"/>
    <property type="evidence" value="ECO:0007669"/>
    <property type="project" value="InterPro"/>
</dbReference>
<dbReference type="PROSITE" id="PS00436">
    <property type="entry name" value="PEROXIDASE_2"/>
    <property type="match status" value="1"/>
</dbReference>
<organism evidence="2 3">
    <name type="scientific">Haematococcus lacustris</name>
    <name type="common">Green alga</name>
    <name type="synonym">Haematococcus pluvialis</name>
    <dbReference type="NCBI Taxonomy" id="44745"/>
    <lineage>
        <taxon>Eukaryota</taxon>
        <taxon>Viridiplantae</taxon>
        <taxon>Chlorophyta</taxon>
        <taxon>core chlorophytes</taxon>
        <taxon>Chlorophyceae</taxon>
        <taxon>CS clade</taxon>
        <taxon>Chlamydomonadales</taxon>
        <taxon>Haematococcaceae</taxon>
        <taxon>Haematococcus</taxon>
    </lineage>
</organism>
<evidence type="ECO:0000256" key="1">
    <source>
        <dbReference type="SAM" id="Phobius"/>
    </source>
</evidence>
<evidence type="ECO:0000313" key="2">
    <source>
        <dbReference type="EMBL" id="GFH21570.1"/>
    </source>
</evidence>
<keyword evidence="1" id="KW-1133">Transmembrane helix</keyword>
<keyword evidence="2" id="KW-0560">Oxidoreductase</keyword>
<reference evidence="2 3" key="1">
    <citation type="submission" date="2020-02" db="EMBL/GenBank/DDBJ databases">
        <title>Draft genome sequence of Haematococcus lacustris strain NIES-144.</title>
        <authorList>
            <person name="Morimoto D."/>
            <person name="Nakagawa S."/>
            <person name="Yoshida T."/>
            <person name="Sawayama S."/>
        </authorList>
    </citation>
    <scope>NUCLEOTIDE SEQUENCE [LARGE SCALE GENOMIC DNA]</scope>
    <source>
        <strain evidence="2 3">NIES-144</strain>
    </source>
</reference>
<dbReference type="SUPFAM" id="SSF48113">
    <property type="entry name" value="Heme-dependent peroxidases"/>
    <property type="match status" value="1"/>
</dbReference>
<dbReference type="InterPro" id="IPR019794">
    <property type="entry name" value="Peroxidases_AS"/>
</dbReference>
<keyword evidence="3" id="KW-1185">Reference proteome</keyword>
<sequence>MSLLSSIVRIGRQHSRHSQVLQAALRPIQPHPAHSLRSIYVSVGAAADASATKGPNPANVVRFLLFGGILTGGVFSYSLFTSKLQQQGALITTPAPASTEGDYGAVRSAVANILDKDDYDDGSYGPVLVRLAWHASGTYDKASNTGGSNGSTMR</sequence>
<gene>
    <name evidence="2" type="ORF">HaLaN_18903</name>
</gene>
<dbReference type="Gene3D" id="1.10.520.10">
    <property type="match status" value="1"/>
</dbReference>
<keyword evidence="1" id="KW-0812">Transmembrane</keyword>
<comment type="caution">
    <text evidence="2">The sequence shown here is derived from an EMBL/GenBank/DDBJ whole genome shotgun (WGS) entry which is preliminary data.</text>
</comment>
<proteinExistence type="predicted"/>
<dbReference type="Proteomes" id="UP000485058">
    <property type="component" value="Unassembled WGS sequence"/>
</dbReference>
<evidence type="ECO:0000313" key="3">
    <source>
        <dbReference type="Proteomes" id="UP000485058"/>
    </source>
</evidence>
<dbReference type="GO" id="GO:0020037">
    <property type="term" value="F:heme binding"/>
    <property type="evidence" value="ECO:0007669"/>
    <property type="project" value="InterPro"/>
</dbReference>